<feature type="compositionally biased region" description="Basic residues" evidence="1">
    <location>
        <begin position="23"/>
        <end position="46"/>
    </location>
</feature>
<organism evidence="2 3">
    <name type="scientific">Ensete ventricosum</name>
    <name type="common">Abyssinian banana</name>
    <name type="synonym">Musa ensete</name>
    <dbReference type="NCBI Taxonomy" id="4639"/>
    <lineage>
        <taxon>Eukaryota</taxon>
        <taxon>Viridiplantae</taxon>
        <taxon>Streptophyta</taxon>
        <taxon>Embryophyta</taxon>
        <taxon>Tracheophyta</taxon>
        <taxon>Spermatophyta</taxon>
        <taxon>Magnoliopsida</taxon>
        <taxon>Liliopsida</taxon>
        <taxon>Zingiberales</taxon>
        <taxon>Musaceae</taxon>
        <taxon>Ensete</taxon>
    </lineage>
</organism>
<proteinExistence type="predicted"/>
<evidence type="ECO:0000313" key="2">
    <source>
        <dbReference type="EMBL" id="RRT73813.1"/>
    </source>
</evidence>
<feature type="compositionally biased region" description="Basic and acidic residues" evidence="1">
    <location>
        <begin position="119"/>
        <end position="130"/>
    </location>
</feature>
<reference evidence="2 3" key="1">
    <citation type="journal article" date="2014" name="Agronomy (Basel)">
        <title>A Draft Genome Sequence for Ensete ventricosum, the Drought-Tolerant Tree Against Hunger.</title>
        <authorList>
            <person name="Harrison J."/>
            <person name="Moore K.A."/>
            <person name="Paszkiewicz K."/>
            <person name="Jones T."/>
            <person name="Grant M."/>
            <person name="Ambacheew D."/>
            <person name="Muzemil S."/>
            <person name="Studholme D.J."/>
        </authorList>
    </citation>
    <scope>NUCLEOTIDE SEQUENCE [LARGE SCALE GENOMIC DNA]</scope>
</reference>
<evidence type="ECO:0000256" key="1">
    <source>
        <dbReference type="SAM" id="MobiDB-lite"/>
    </source>
</evidence>
<dbReference type="EMBL" id="AMZH03002975">
    <property type="protein sequence ID" value="RRT73813.1"/>
    <property type="molecule type" value="Genomic_DNA"/>
</dbReference>
<feature type="compositionally biased region" description="Acidic residues" evidence="1">
    <location>
        <begin position="99"/>
        <end position="118"/>
    </location>
</feature>
<dbReference type="AlphaFoldDB" id="A0A427AC65"/>
<evidence type="ECO:0000313" key="3">
    <source>
        <dbReference type="Proteomes" id="UP000287651"/>
    </source>
</evidence>
<gene>
    <name evidence="2" type="ORF">B296_00029141</name>
</gene>
<feature type="region of interest" description="Disordered" evidence="1">
    <location>
        <begin position="1"/>
        <end position="135"/>
    </location>
</feature>
<sequence>MVGSEWFQSGPYSWRKGRETKRTWKKKKKKKGRKRRKKKQRQRRRKKEEEGTRLWTRRVRRCTCGQPHATKGGRGPWSDQNGFSLVHTFGGRGERQKDMEEEEEEEGEEEEKEEETEAKEEKEGRRRDEAMDTEGEEVYMWAATCNKHAPNGEVEIPHI</sequence>
<accession>A0A427AC65</accession>
<name>A0A427AC65_ENSVE</name>
<dbReference type="Proteomes" id="UP000287651">
    <property type="component" value="Unassembled WGS sequence"/>
</dbReference>
<comment type="caution">
    <text evidence="2">The sequence shown here is derived from an EMBL/GenBank/DDBJ whole genome shotgun (WGS) entry which is preliminary data.</text>
</comment>
<feature type="compositionally biased region" description="Polar residues" evidence="1">
    <location>
        <begin position="1"/>
        <end position="11"/>
    </location>
</feature>
<protein>
    <submittedName>
        <fullName evidence="2">Uncharacterized protein</fullName>
    </submittedName>
</protein>